<dbReference type="GO" id="GO:0004518">
    <property type="term" value="F:nuclease activity"/>
    <property type="evidence" value="ECO:0007669"/>
    <property type="project" value="InterPro"/>
</dbReference>
<dbReference type="SUPFAM" id="SSF52980">
    <property type="entry name" value="Restriction endonuclease-like"/>
    <property type="match status" value="1"/>
</dbReference>
<evidence type="ECO:0000313" key="3">
    <source>
        <dbReference type="EMBL" id="SFE51608.1"/>
    </source>
</evidence>
<dbReference type="Proteomes" id="UP000198589">
    <property type="component" value="Unassembled WGS sequence"/>
</dbReference>
<feature type="domain" description="ERCC4" evidence="2">
    <location>
        <begin position="127"/>
        <end position="207"/>
    </location>
</feature>
<dbReference type="SMART" id="SM00891">
    <property type="entry name" value="ERCC4"/>
    <property type="match status" value="1"/>
</dbReference>
<dbReference type="GO" id="GO:0003677">
    <property type="term" value="F:DNA binding"/>
    <property type="evidence" value="ECO:0007669"/>
    <property type="project" value="UniProtKB-KW"/>
</dbReference>
<accession>A0A1I2B6S3</accession>
<dbReference type="STRING" id="1798228.SAMN05216574_10465"/>
<dbReference type="OrthoDB" id="9776021at2"/>
<dbReference type="AlphaFoldDB" id="A0A1I2B6S3"/>
<sequence>MVDDLLVARNPEPDSSLPYLIRVPLGPAGIVVKARETWPGATKVYCHRAAEWPADAEIVERHRVRTCTRRGPAIDLVLDRGRQNRSQLVLTRARGREVIFWQTPSTTKQARPGVALPTARAAGQVLEIAVDTGEKYPWSFGHQQAVTVRQRLPAGDYAVLRDGATLAAVERKSLADLAGSLRSGKLTYALAELAALPRAAVVVEDRYSRLFALKYWPGAAAAEALAEAQARFPSVPVVFCETRPLAQEWAYRWLGACLAELDAAAATAEVEATFPAGGPVPAAEPRPAAVREWARAQGLEVSDRGRIPRDLLQRYRTSVDGT</sequence>
<dbReference type="Pfam" id="PF23359">
    <property type="entry name" value="Lsr2_DNA-bd"/>
    <property type="match status" value="1"/>
</dbReference>
<dbReference type="RefSeq" id="WP_092195973.1">
    <property type="nucleotide sequence ID" value="NZ_FOND01000004.1"/>
</dbReference>
<dbReference type="EMBL" id="FOND01000004">
    <property type="protein sequence ID" value="SFE51608.1"/>
    <property type="molecule type" value="Genomic_DNA"/>
</dbReference>
<organism evidence="3 4">
    <name type="scientific">Blastococcus tunisiensis</name>
    <dbReference type="NCBI Taxonomy" id="1798228"/>
    <lineage>
        <taxon>Bacteria</taxon>
        <taxon>Bacillati</taxon>
        <taxon>Actinomycetota</taxon>
        <taxon>Actinomycetes</taxon>
        <taxon>Geodermatophilales</taxon>
        <taxon>Geodermatophilaceae</taxon>
        <taxon>Blastococcus</taxon>
    </lineage>
</organism>
<protein>
    <submittedName>
        <fullName evidence="3">ERCC4 domain-containing protein</fullName>
    </submittedName>
</protein>
<evidence type="ECO:0000256" key="1">
    <source>
        <dbReference type="ARBA" id="ARBA00023125"/>
    </source>
</evidence>
<reference evidence="4" key="1">
    <citation type="submission" date="2016-10" db="EMBL/GenBank/DDBJ databases">
        <authorList>
            <person name="Varghese N."/>
            <person name="Submissions S."/>
        </authorList>
    </citation>
    <scope>NUCLEOTIDE SEQUENCE [LARGE SCALE GENOMIC DNA]</scope>
    <source>
        <strain evidence="4">DSM 46838</strain>
    </source>
</reference>
<dbReference type="GO" id="GO:0016746">
    <property type="term" value="F:acyltransferase activity"/>
    <property type="evidence" value="ECO:0007669"/>
    <property type="project" value="InterPro"/>
</dbReference>
<dbReference type="InterPro" id="IPR055370">
    <property type="entry name" value="Lsr2_DNA-bd"/>
</dbReference>
<dbReference type="InterPro" id="IPR006166">
    <property type="entry name" value="ERCC4_domain"/>
</dbReference>
<dbReference type="InterPro" id="IPR011335">
    <property type="entry name" value="Restrct_endonuc-II-like"/>
</dbReference>
<evidence type="ECO:0000313" key="4">
    <source>
        <dbReference type="Proteomes" id="UP000198589"/>
    </source>
</evidence>
<dbReference type="Pfam" id="PF02732">
    <property type="entry name" value="ERCC4"/>
    <property type="match status" value="1"/>
</dbReference>
<dbReference type="Gene3D" id="4.10.320.10">
    <property type="entry name" value="E3-binding domain"/>
    <property type="match status" value="1"/>
</dbReference>
<proteinExistence type="predicted"/>
<dbReference type="GO" id="GO:0006259">
    <property type="term" value="P:DNA metabolic process"/>
    <property type="evidence" value="ECO:0007669"/>
    <property type="project" value="UniProtKB-ARBA"/>
</dbReference>
<name>A0A1I2B6S3_9ACTN</name>
<keyword evidence="1" id="KW-0238">DNA-binding</keyword>
<dbReference type="Gene3D" id="3.40.50.10130">
    <property type="match status" value="1"/>
</dbReference>
<dbReference type="InterPro" id="IPR036625">
    <property type="entry name" value="E3-bd_dom_sf"/>
</dbReference>
<gene>
    <name evidence="3" type="ORF">SAMN05216574_10465</name>
</gene>
<keyword evidence="4" id="KW-1185">Reference proteome</keyword>
<evidence type="ECO:0000259" key="2">
    <source>
        <dbReference type="SMART" id="SM00891"/>
    </source>
</evidence>